<sequence>MLAIHDNRYHGISCQPQSEKAADIVMSKKDKQILRELGREVARIGSLPIQQKRKGMWARLNGLDAVKPMVWFNDVCWNEMNVDDELVLRTSNPFCQRIECELRQVIYLWEHMPGDMVVDPIIYSPLMVHNTGIGLNIEEDIVKTDEDNDIVSHRYHRQIKDEEDIQKIKTPKITHNQTESEEYFQAYRDILEGILTVEKRGVPGFAFAPWDDIVRLIGAQEVLLDLAMRPQFVHKLVDRITTAYIKALDQYESQNLLALNNTNVRVGSGAYGYTDELPQADLSQMHVRTVDMWGCATAQIFSDVSTEMHQAFALNYERRWLERFGLTYYGCCEPLDKKIDILRKIPNLRKISASPWNDMERMAEQIAADYVFSFKPSPAILARDHWDPDLAREELVNTLKIALRHKCNVEIIMKDMDQDSN</sequence>
<name>A0A0F9R8V1_9ZZZZ</name>
<dbReference type="AlphaFoldDB" id="A0A0F9R8V1"/>
<accession>A0A0F9R8V1</accession>
<reference evidence="1" key="1">
    <citation type="journal article" date="2015" name="Nature">
        <title>Complex archaea that bridge the gap between prokaryotes and eukaryotes.</title>
        <authorList>
            <person name="Spang A."/>
            <person name="Saw J.H."/>
            <person name="Jorgensen S.L."/>
            <person name="Zaremba-Niedzwiedzka K."/>
            <person name="Martijn J."/>
            <person name="Lind A.E."/>
            <person name="van Eijk R."/>
            <person name="Schleper C."/>
            <person name="Guy L."/>
            <person name="Ettema T.J."/>
        </authorList>
    </citation>
    <scope>NUCLEOTIDE SEQUENCE</scope>
</reference>
<evidence type="ECO:0000313" key="1">
    <source>
        <dbReference type="EMBL" id="KKN13843.1"/>
    </source>
</evidence>
<dbReference type="SUPFAM" id="SSF51726">
    <property type="entry name" value="UROD/MetE-like"/>
    <property type="match status" value="1"/>
</dbReference>
<dbReference type="InterPro" id="IPR038071">
    <property type="entry name" value="UROD/MetE-like_sf"/>
</dbReference>
<comment type="caution">
    <text evidence="1">The sequence shown here is derived from an EMBL/GenBank/DDBJ whole genome shotgun (WGS) entry which is preliminary data.</text>
</comment>
<dbReference type="Gene3D" id="3.20.20.210">
    <property type="match status" value="1"/>
</dbReference>
<proteinExistence type="predicted"/>
<gene>
    <name evidence="1" type="ORF">LCGC14_1002310</name>
</gene>
<dbReference type="EMBL" id="LAZR01003879">
    <property type="protein sequence ID" value="KKN13843.1"/>
    <property type="molecule type" value="Genomic_DNA"/>
</dbReference>
<organism evidence="1">
    <name type="scientific">marine sediment metagenome</name>
    <dbReference type="NCBI Taxonomy" id="412755"/>
    <lineage>
        <taxon>unclassified sequences</taxon>
        <taxon>metagenomes</taxon>
        <taxon>ecological metagenomes</taxon>
    </lineage>
</organism>
<protein>
    <submittedName>
        <fullName evidence="1">Uncharacterized protein</fullName>
    </submittedName>
</protein>